<sequence length="48" mass="5520">MKTDSDDLQFVPQDDGFLDSNIGDIADKGVKEDKDKEKEDKEEDEEEE</sequence>
<reference evidence="2" key="1">
    <citation type="submission" date="2023-07" db="EMBL/GenBank/DDBJ databases">
        <title>draft genome sequence of fig (Ficus carica).</title>
        <authorList>
            <person name="Takahashi T."/>
            <person name="Nishimura K."/>
        </authorList>
    </citation>
    <scope>NUCLEOTIDE SEQUENCE</scope>
</reference>
<accession>A0AA88EB02</accession>
<evidence type="ECO:0000313" key="2">
    <source>
        <dbReference type="EMBL" id="GMN69076.1"/>
    </source>
</evidence>
<feature type="compositionally biased region" description="Basic and acidic residues" evidence="1">
    <location>
        <begin position="25"/>
        <end position="39"/>
    </location>
</feature>
<name>A0AA88EB02_FICCA</name>
<dbReference type="Proteomes" id="UP001187192">
    <property type="component" value="Unassembled WGS sequence"/>
</dbReference>
<proteinExistence type="predicted"/>
<organism evidence="2 3">
    <name type="scientific">Ficus carica</name>
    <name type="common">Common fig</name>
    <dbReference type="NCBI Taxonomy" id="3494"/>
    <lineage>
        <taxon>Eukaryota</taxon>
        <taxon>Viridiplantae</taxon>
        <taxon>Streptophyta</taxon>
        <taxon>Embryophyta</taxon>
        <taxon>Tracheophyta</taxon>
        <taxon>Spermatophyta</taxon>
        <taxon>Magnoliopsida</taxon>
        <taxon>eudicotyledons</taxon>
        <taxon>Gunneridae</taxon>
        <taxon>Pentapetalae</taxon>
        <taxon>rosids</taxon>
        <taxon>fabids</taxon>
        <taxon>Rosales</taxon>
        <taxon>Moraceae</taxon>
        <taxon>Ficeae</taxon>
        <taxon>Ficus</taxon>
    </lineage>
</organism>
<dbReference type="EMBL" id="BTGU01000765">
    <property type="protein sequence ID" value="GMN69076.1"/>
    <property type="molecule type" value="Genomic_DNA"/>
</dbReference>
<evidence type="ECO:0000256" key="1">
    <source>
        <dbReference type="SAM" id="MobiDB-lite"/>
    </source>
</evidence>
<gene>
    <name evidence="2" type="ORF">TIFTF001_038129</name>
</gene>
<feature type="region of interest" description="Disordered" evidence="1">
    <location>
        <begin position="1"/>
        <end position="48"/>
    </location>
</feature>
<keyword evidence="3" id="KW-1185">Reference proteome</keyword>
<dbReference type="AlphaFoldDB" id="A0AA88EB02"/>
<comment type="caution">
    <text evidence="2">The sequence shown here is derived from an EMBL/GenBank/DDBJ whole genome shotgun (WGS) entry which is preliminary data.</text>
</comment>
<protein>
    <submittedName>
        <fullName evidence="2">Uncharacterized protein</fullName>
    </submittedName>
</protein>
<evidence type="ECO:0000313" key="3">
    <source>
        <dbReference type="Proteomes" id="UP001187192"/>
    </source>
</evidence>